<evidence type="ECO:0000256" key="1">
    <source>
        <dbReference type="ARBA" id="ARBA00004613"/>
    </source>
</evidence>
<dbReference type="EMBL" id="JBHFQA010000006">
    <property type="protein sequence ID" value="KAL2097956.1"/>
    <property type="molecule type" value="Genomic_DNA"/>
</dbReference>
<feature type="disulfide bond" evidence="14">
    <location>
        <begin position="248"/>
        <end position="262"/>
    </location>
</feature>
<comment type="caution">
    <text evidence="16">The sequence shown here is derived from an EMBL/GenBank/DDBJ whole genome shotgun (WGS) entry which is preliminary data.</text>
</comment>
<feature type="domain" description="Transferrin-like" evidence="15">
    <location>
        <begin position="353"/>
        <end position="676"/>
    </location>
</feature>
<dbReference type="GO" id="GO:0006826">
    <property type="term" value="P:iron ion transport"/>
    <property type="evidence" value="ECO:0007669"/>
    <property type="project" value="UniProtKB-KW"/>
</dbReference>
<feature type="binding site" evidence="12">
    <location>
        <position position="465"/>
    </location>
    <ligand>
        <name>hydrogencarbonate</name>
        <dbReference type="ChEBI" id="CHEBI:17544"/>
        <label>1</label>
    </ligand>
</feature>
<organism evidence="16 17">
    <name type="scientific">Coilia grayii</name>
    <name type="common">Gray's grenadier anchovy</name>
    <dbReference type="NCBI Taxonomy" id="363190"/>
    <lineage>
        <taxon>Eukaryota</taxon>
        <taxon>Metazoa</taxon>
        <taxon>Chordata</taxon>
        <taxon>Craniata</taxon>
        <taxon>Vertebrata</taxon>
        <taxon>Euteleostomi</taxon>
        <taxon>Actinopterygii</taxon>
        <taxon>Neopterygii</taxon>
        <taxon>Teleostei</taxon>
        <taxon>Clupei</taxon>
        <taxon>Clupeiformes</taxon>
        <taxon>Clupeoidei</taxon>
        <taxon>Engraulidae</taxon>
        <taxon>Coilinae</taxon>
        <taxon>Coilia</taxon>
    </lineage>
</organism>
<keyword evidence="10 14" id="KW-1015">Disulfide bond</keyword>
<dbReference type="PROSITE" id="PS00205">
    <property type="entry name" value="TRANSFERRIN_LIKE_1"/>
    <property type="match status" value="2"/>
</dbReference>
<feature type="binding site" evidence="12">
    <location>
        <position position="469"/>
    </location>
    <ligand>
        <name>hydrogencarbonate</name>
        <dbReference type="ChEBI" id="CHEBI:17544"/>
        <label>1</label>
    </ligand>
</feature>
<evidence type="ECO:0000256" key="7">
    <source>
        <dbReference type="ARBA" id="ARBA00022737"/>
    </source>
</evidence>
<evidence type="ECO:0000256" key="11">
    <source>
        <dbReference type="PIRNR" id="PIRNR002549"/>
    </source>
</evidence>
<feature type="binding site" evidence="13">
    <location>
        <position position="117"/>
    </location>
    <ligand>
        <name>Fe(3+)</name>
        <dbReference type="ChEBI" id="CHEBI:29034"/>
        <label>1</label>
    </ligand>
</feature>
<feature type="disulfide bond" evidence="14">
    <location>
        <begin position="196"/>
        <end position="203"/>
    </location>
</feature>
<feature type="binding site" evidence="12">
    <location>
        <position position="471"/>
    </location>
    <ligand>
        <name>hydrogencarbonate</name>
        <dbReference type="ChEBI" id="CHEBI:17544"/>
        <label>1</label>
    </ligand>
</feature>
<feature type="binding site" evidence="13">
    <location>
        <position position="538"/>
    </location>
    <ligand>
        <name>Fe(3+)</name>
        <dbReference type="ChEBI" id="CHEBI:29034"/>
        <label>2</label>
    </ligand>
</feature>
<dbReference type="FunFam" id="3.40.190.10:FF:000095">
    <property type="entry name" value="Lactotransferrin"/>
    <property type="match status" value="2"/>
</dbReference>
<dbReference type="SUPFAM" id="SSF53850">
    <property type="entry name" value="Periplasmic binding protein-like II"/>
    <property type="match status" value="2"/>
</dbReference>
<evidence type="ECO:0000256" key="12">
    <source>
        <dbReference type="PIRSR" id="PIRSR002549-2"/>
    </source>
</evidence>
<dbReference type="PIRSF" id="PIRSF002549">
    <property type="entry name" value="Transferrin"/>
    <property type="match status" value="1"/>
</dbReference>
<sequence>MLLHVCHVTTCVVHQTTRFNGCPLFFVTALTTAKPTEVKVRWCVRSDAELKKCDDLSKLPSVDLQCLMPDNCLVAIKDNQADAITLDGGEIYEAGLENYKLHPIIAEHYGETSDTCYYAVAVVKKGSGITFNNLQGKKSCHTGIGKSAGWNIPIGTLGSMGKIQWKGPEDKALNDAVMEFFSESCAPGAPRKSKLCSLCAADCSLSHKEPYYDYHGAFQCLKDGRGDVAFVKHLTVPDSEKSSYELLCKDGSTAPIDSYKSCYLARVPAHAVVSRKDPKLAARIFEMLEKIPKDKLFSSKGYPSKNLMFKDSTEKLVMLPSIMDSFLYLGAEYMSTIRFLKKVEESSSSSKPIIWCAKKGEKAKCDSWAARSAGQKWGVECELADSVDDCLKMIMHKKADAVTVDGGEVYTAGKCGLVPVMVEQYEQECKPEPSKSQSSYHAVAVVKKGSGVTWENLKGKKSCHTGLGRTAGWNIPMGLIQSQSKTDNCSFNTFFSESCAPGADKASSLCSLCMGSGKAVGGDDTKCEANANEGYYGYAGAFRCLVDGKGDVAFVKHTIVAENTGENAPTWAAGVKQTDFQLIGPQCTAEIDRFADCHLAESPAHAVVTLPEKRADVVAMLKEHQSKPDKSGMFATKYGKNLLFKDNTKCLQELSEQNYKEFLGSEYMNAMTSLRKCSDTVSGMNQQTGQDACSERMYCFFVSRFG</sequence>
<keyword evidence="7" id="KW-0677">Repeat</keyword>
<reference evidence="16 17" key="1">
    <citation type="submission" date="2024-09" db="EMBL/GenBank/DDBJ databases">
        <title>A chromosome-level genome assembly of Gray's grenadier anchovy, Coilia grayii.</title>
        <authorList>
            <person name="Fu Z."/>
        </authorList>
    </citation>
    <scope>NUCLEOTIDE SEQUENCE [LARGE SCALE GENOMIC DNA]</scope>
    <source>
        <strain evidence="16">G4</strain>
        <tissue evidence="16">Muscle</tissue>
    </source>
</reference>
<feature type="disulfide bond" evidence="14">
    <location>
        <begin position="463"/>
        <end position="544"/>
    </location>
</feature>
<feature type="disulfide bond" evidence="14">
    <location>
        <begin position="499"/>
        <end position="513"/>
    </location>
</feature>
<feature type="domain" description="Transferrin-like" evidence="15">
    <location>
        <begin position="40"/>
        <end position="342"/>
    </location>
</feature>
<feature type="binding site" evidence="13">
    <location>
        <position position="605"/>
    </location>
    <ligand>
        <name>Fe(3+)</name>
        <dbReference type="ChEBI" id="CHEBI:29034"/>
        <label>1</label>
    </ligand>
</feature>
<feature type="disulfide bond" evidence="14">
    <location>
        <begin position="140"/>
        <end position="220"/>
    </location>
</feature>
<accession>A0ABD1KFY6</accession>
<evidence type="ECO:0000256" key="6">
    <source>
        <dbReference type="ARBA" id="ARBA00022723"/>
    </source>
</evidence>
<feature type="disulfide bond" evidence="14">
    <location>
        <begin position="53"/>
        <end position="66"/>
    </location>
</feature>
<feature type="binding site" evidence="12">
    <location>
        <position position="149"/>
    </location>
    <ligand>
        <name>hydrogencarbonate</name>
        <dbReference type="ChEBI" id="CHEBI:17544"/>
        <label>1</label>
    </ligand>
</feature>
<feature type="disulfide bond" evidence="14">
    <location>
        <begin position="365"/>
        <end position="381"/>
    </location>
</feature>
<evidence type="ECO:0000313" key="16">
    <source>
        <dbReference type="EMBL" id="KAL2097956.1"/>
    </source>
</evidence>
<evidence type="ECO:0000256" key="10">
    <source>
        <dbReference type="ARBA" id="ARBA00023157"/>
    </source>
</evidence>
<evidence type="ECO:0000256" key="13">
    <source>
        <dbReference type="PIRSR" id="PIRSR002549-3"/>
    </source>
</evidence>
<evidence type="ECO:0000256" key="3">
    <source>
        <dbReference type="ARBA" id="ARBA00022448"/>
    </source>
</evidence>
<feature type="binding site" evidence="12">
    <location>
        <position position="148"/>
    </location>
    <ligand>
        <name>hydrogencarbonate</name>
        <dbReference type="ChEBI" id="CHEBI:17544"/>
        <label>1</label>
    </ligand>
</feature>
<dbReference type="InterPro" id="IPR018195">
    <property type="entry name" value="Transferrin_Fe_BS"/>
</dbReference>
<evidence type="ECO:0000259" key="15">
    <source>
        <dbReference type="PROSITE" id="PS51408"/>
    </source>
</evidence>
<keyword evidence="6 11" id="KW-0479">Metal-binding</keyword>
<dbReference type="PANTHER" id="PTHR11485:SF31">
    <property type="entry name" value="SEROTRANSFERRIN"/>
    <property type="match status" value="1"/>
</dbReference>
<feature type="binding site" evidence="13">
    <location>
        <position position="214"/>
    </location>
    <ligand>
        <name>Fe(3+)</name>
        <dbReference type="ChEBI" id="CHEBI:29034"/>
        <label>1</label>
    </ligand>
</feature>
<evidence type="ECO:0000256" key="4">
    <source>
        <dbReference type="ARBA" id="ARBA00022496"/>
    </source>
</evidence>
<dbReference type="InterPro" id="IPR001156">
    <property type="entry name" value="Transferrin-like_dom"/>
</dbReference>
<comment type="subcellular location">
    <subcellularLocation>
        <location evidence="1 11">Secreted</location>
    </subcellularLocation>
</comment>
<evidence type="ECO:0000256" key="9">
    <source>
        <dbReference type="ARBA" id="ARBA00023065"/>
    </source>
</evidence>
<comment type="similarity">
    <text evidence="11">Belongs to the transferrin family.</text>
</comment>
<feature type="binding site" evidence="13">
    <location>
        <position position="87"/>
    </location>
    <ligand>
        <name>Fe(3+)</name>
        <dbReference type="ChEBI" id="CHEBI:29034"/>
        <label>1</label>
    </ligand>
</feature>
<dbReference type="PANTHER" id="PTHR11485">
    <property type="entry name" value="TRANSFERRIN"/>
    <property type="match status" value="1"/>
</dbReference>
<dbReference type="Pfam" id="PF00405">
    <property type="entry name" value="Transferrin"/>
    <property type="match status" value="2"/>
</dbReference>
<keyword evidence="9 11" id="KW-0406">Ion transport</keyword>
<protein>
    <recommendedName>
        <fullName evidence="11">Serotransferrin</fullName>
    </recommendedName>
</protein>
<feature type="binding site" evidence="13">
    <location>
        <position position="405"/>
    </location>
    <ligand>
        <name>Fe(3+)</name>
        <dbReference type="ChEBI" id="CHEBI:29034"/>
        <label>1</label>
    </ligand>
</feature>
<keyword evidence="3 11" id="KW-0813">Transport</keyword>
<dbReference type="AlphaFoldDB" id="A0ABD1KFY6"/>
<dbReference type="SMART" id="SM00094">
    <property type="entry name" value="TR_FER"/>
    <property type="match status" value="2"/>
</dbReference>
<comment type="function">
    <text evidence="11">Transferrins are iron binding transport proteins which bind Fe(3+) ion in association with the binding of an anion, usually bicarbonate.</text>
</comment>
<feature type="disulfide bond" evidence="14">
    <location>
        <begin position="510"/>
        <end position="527"/>
    </location>
</feature>
<feature type="binding site" evidence="12">
    <location>
        <position position="142"/>
    </location>
    <ligand>
        <name>hydrogencarbonate</name>
        <dbReference type="ChEBI" id="CHEBI:17544"/>
        <label>1</label>
    </ligand>
</feature>
<keyword evidence="17" id="KW-1185">Reference proteome</keyword>
<feature type="disulfide bond" evidence="14">
    <location>
        <begin position="489"/>
        <end position="677"/>
    </location>
</feature>
<proteinExistence type="inferred from homology"/>
<dbReference type="PRINTS" id="PR00422">
    <property type="entry name" value="TRANSFERRIN"/>
</dbReference>
<feature type="binding site" evidence="13">
    <location>
        <position position="440"/>
    </location>
    <ligand>
        <name>Fe(3+)</name>
        <dbReference type="ChEBI" id="CHEBI:29034"/>
        <label>1</label>
    </ligand>
</feature>
<keyword evidence="4 11" id="KW-0410">Iron transport</keyword>
<dbReference type="InterPro" id="IPR016357">
    <property type="entry name" value="Transferrin"/>
</dbReference>
<feature type="binding site" evidence="12">
    <location>
        <position position="146"/>
    </location>
    <ligand>
        <name>hydrogencarbonate</name>
        <dbReference type="ChEBI" id="CHEBI:17544"/>
        <label>1</label>
    </ligand>
</feature>
<evidence type="ECO:0000256" key="2">
    <source>
        <dbReference type="ARBA" id="ARBA00011245"/>
    </source>
</evidence>
<dbReference type="Proteomes" id="UP001591681">
    <property type="component" value="Unassembled WGS sequence"/>
</dbReference>
<dbReference type="PROSITE" id="PS51408">
    <property type="entry name" value="TRANSFERRIN_LIKE_4"/>
    <property type="match status" value="2"/>
</dbReference>
<gene>
    <name evidence="16" type="ORF">ACEWY4_007163</name>
</gene>
<feature type="binding site" evidence="12">
    <location>
        <position position="472"/>
    </location>
    <ligand>
        <name>hydrogencarbonate</name>
        <dbReference type="ChEBI" id="CHEBI:17544"/>
        <label>1</label>
    </ligand>
</feature>
<feature type="binding site" evidence="13">
    <location>
        <position position="270"/>
    </location>
    <ligand>
        <name>Fe(3+)</name>
        <dbReference type="ChEBI" id="CHEBI:29034"/>
        <label>1</label>
    </ligand>
</feature>
<feature type="disulfide bond" evidence="14">
    <location>
        <begin position="185"/>
        <end position="199"/>
    </location>
</feature>
<evidence type="ECO:0000256" key="5">
    <source>
        <dbReference type="ARBA" id="ARBA00022525"/>
    </source>
</evidence>
<feature type="disulfide bond" evidence="14">
    <location>
        <begin position="43"/>
        <end position="72"/>
    </location>
</feature>
<dbReference type="GO" id="GO:0005576">
    <property type="term" value="C:extracellular region"/>
    <property type="evidence" value="ECO:0007669"/>
    <property type="project" value="UniProtKB-SubCell"/>
</dbReference>
<evidence type="ECO:0000313" key="17">
    <source>
        <dbReference type="Proteomes" id="UP001591681"/>
    </source>
</evidence>
<comment type="subunit">
    <text evidence="2 11">Monomer.</text>
</comment>
<keyword evidence="8 11" id="KW-0408">Iron</keyword>
<dbReference type="Gene3D" id="3.40.190.10">
    <property type="entry name" value="Periplasmic binding protein-like II"/>
    <property type="match status" value="4"/>
</dbReference>
<evidence type="ECO:0000256" key="14">
    <source>
        <dbReference type="PIRSR" id="PIRSR002549-4"/>
    </source>
</evidence>
<feature type="disulfide bond" evidence="14">
    <location>
        <begin position="356"/>
        <end position="390"/>
    </location>
</feature>
<evidence type="ECO:0000256" key="8">
    <source>
        <dbReference type="ARBA" id="ARBA00023004"/>
    </source>
</evidence>
<dbReference type="PROSITE" id="PS00206">
    <property type="entry name" value="TRANSFERRIN_LIKE_2"/>
    <property type="match status" value="2"/>
</dbReference>
<name>A0ABD1KFY6_9TELE</name>
<dbReference type="GO" id="GO:0046872">
    <property type="term" value="F:metal ion binding"/>
    <property type="evidence" value="ECO:0007669"/>
    <property type="project" value="UniProtKB-KW"/>
</dbReference>
<keyword evidence="5 11" id="KW-0964">Secreted</keyword>